<name>A0AA97F9V1_9SPHN</name>
<proteinExistence type="predicted"/>
<accession>A0AA97F9V1</accession>
<evidence type="ECO:0000313" key="1">
    <source>
        <dbReference type="EMBL" id="WOE75922.1"/>
    </source>
</evidence>
<dbReference type="RefSeq" id="WP_317083228.1">
    <property type="nucleotide sequence ID" value="NZ_CP136594.1"/>
</dbReference>
<protein>
    <submittedName>
        <fullName evidence="1">Uncharacterized protein</fullName>
    </submittedName>
</protein>
<sequence>MAYKIGKKRALGCTVLVTALSIAAVTLTPIGPLFVYGWLVPIISPVIPKPDDVPARAKAEYHWKGFGLTWYWEDRVSGGCARWWAAESYGGEPVRGLSVFEGGASCEDGKATIYRLSFLDHAAFGSGENRWPYEKCPFDLSEVSVRRLLTQIEELIDVSSGPIQTKMLEDTRSEIKQIGQLGLRAQQFGCRVNSE</sequence>
<dbReference type="EMBL" id="CP136594">
    <property type="protein sequence ID" value="WOE75922.1"/>
    <property type="molecule type" value="Genomic_DNA"/>
</dbReference>
<keyword evidence="2" id="KW-1185">Reference proteome</keyword>
<reference evidence="1 2" key="1">
    <citation type="submission" date="2023-10" db="EMBL/GenBank/DDBJ databases">
        <title>Complete genome sequence of a Sphingomonadaceae bacterium.</title>
        <authorList>
            <person name="Yan C."/>
        </authorList>
    </citation>
    <scope>NUCLEOTIDE SEQUENCE [LARGE SCALE GENOMIC DNA]</scope>
    <source>
        <strain evidence="1 2">SCSIO 66989</strain>
    </source>
</reference>
<dbReference type="AlphaFoldDB" id="A0AA97F9V1"/>
<evidence type="ECO:0000313" key="2">
    <source>
        <dbReference type="Proteomes" id="UP001302429"/>
    </source>
</evidence>
<dbReference type="Proteomes" id="UP001302429">
    <property type="component" value="Chromosome"/>
</dbReference>
<gene>
    <name evidence="1" type="ORF">RB602_04190</name>
</gene>
<dbReference type="KEGG" id="acoa:RB602_04190"/>
<organism evidence="1 2">
    <name type="scientific">Alterisphingorhabdus coralli</name>
    <dbReference type="NCBI Taxonomy" id="3071408"/>
    <lineage>
        <taxon>Bacteria</taxon>
        <taxon>Pseudomonadati</taxon>
        <taxon>Pseudomonadota</taxon>
        <taxon>Alphaproteobacteria</taxon>
        <taxon>Sphingomonadales</taxon>
        <taxon>Sphingomonadaceae</taxon>
        <taxon>Alterisphingorhabdus (ex Yan et al. 2024)</taxon>
    </lineage>
</organism>